<evidence type="ECO:0000256" key="2">
    <source>
        <dbReference type="SAM" id="Phobius"/>
    </source>
</evidence>
<feature type="transmembrane region" description="Helical" evidence="2">
    <location>
        <begin position="6"/>
        <end position="26"/>
    </location>
</feature>
<keyword evidence="2" id="KW-1133">Transmembrane helix</keyword>
<name>A0AAE6KWD8_MYXXA</name>
<dbReference type="RefSeq" id="WP_140796245.1">
    <property type="nucleotide sequence ID" value="NZ_CP017169.1"/>
</dbReference>
<sequence length="92" mass="10160">MLHGPARAWSIVLMGLLCMVLSVVLLHRPPPEGPAVTPPPARPLTPEERRAMYRAWPLFEGWPLPHLPPETPVPGDEAPPPGDARRPDETPR</sequence>
<evidence type="ECO:0000256" key="1">
    <source>
        <dbReference type="SAM" id="MobiDB-lite"/>
    </source>
</evidence>
<evidence type="ECO:0000313" key="3">
    <source>
        <dbReference type="EMBL" id="QDE72186.1"/>
    </source>
</evidence>
<dbReference type="Proteomes" id="UP000320179">
    <property type="component" value="Chromosome"/>
</dbReference>
<keyword evidence="2" id="KW-0812">Transmembrane</keyword>
<feature type="compositionally biased region" description="Pro residues" evidence="1">
    <location>
        <begin position="66"/>
        <end position="82"/>
    </location>
</feature>
<dbReference type="EMBL" id="CP017174">
    <property type="protein sequence ID" value="QDE72186.1"/>
    <property type="molecule type" value="Genomic_DNA"/>
</dbReference>
<organism evidence="3 4">
    <name type="scientific">Myxococcus xanthus</name>
    <dbReference type="NCBI Taxonomy" id="34"/>
    <lineage>
        <taxon>Bacteria</taxon>
        <taxon>Pseudomonadati</taxon>
        <taxon>Myxococcota</taxon>
        <taxon>Myxococcia</taxon>
        <taxon>Myxococcales</taxon>
        <taxon>Cystobacterineae</taxon>
        <taxon>Myxococcaceae</taxon>
        <taxon>Myxococcus</taxon>
    </lineage>
</organism>
<evidence type="ECO:0000313" key="4">
    <source>
        <dbReference type="Proteomes" id="UP000320179"/>
    </source>
</evidence>
<feature type="region of interest" description="Disordered" evidence="1">
    <location>
        <begin position="66"/>
        <end position="92"/>
    </location>
</feature>
<reference evidence="3 4" key="1">
    <citation type="journal article" date="2019" name="Science">
        <title>Social genes are selection hotspots in kin groups of a soil microbe.</title>
        <authorList>
            <person name="Wielgoss S."/>
            <person name="Wolfensberger R."/>
            <person name="Sun L."/>
            <person name="Fiegna F."/>
            <person name="Velicer G.J."/>
        </authorList>
    </citation>
    <scope>NUCLEOTIDE SEQUENCE [LARGE SCALE GENOMIC DNA]</scope>
    <source>
        <strain evidence="3 4">MC3.5.9c15</strain>
    </source>
</reference>
<keyword evidence="2" id="KW-0472">Membrane</keyword>
<proteinExistence type="predicted"/>
<dbReference type="AlphaFoldDB" id="A0AAE6KWD8"/>
<feature type="compositionally biased region" description="Basic and acidic residues" evidence="1">
    <location>
        <begin position="83"/>
        <end position="92"/>
    </location>
</feature>
<accession>A0AAE6KWD8</accession>
<gene>
    <name evidence="3" type="ORF">BHS09_37360</name>
</gene>
<protein>
    <submittedName>
        <fullName evidence="3">Uncharacterized protein</fullName>
    </submittedName>
</protein>